<reference evidence="1 2" key="1">
    <citation type="journal article" date="2009" name="PLoS Genet.">
        <title>Genomic analysis of the basal lineage fungus Rhizopus oryzae reveals a whole-genome duplication.</title>
        <authorList>
            <person name="Ma L.-J."/>
            <person name="Ibrahim A.S."/>
            <person name="Skory C."/>
            <person name="Grabherr M.G."/>
            <person name="Burger G."/>
            <person name="Butler M."/>
            <person name="Elias M."/>
            <person name="Idnurm A."/>
            <person name="Lang B.F."/>
            <person name="Sone T."/>
            <person name="Abe A."/>
            <person name="Calvo S.E."/>
            <person name="Corrochano L.M."/>
            <person name="Engels R."/>
            <person name="Fu J."/>
            <person name="Hansberg W."/>
            <person name="Kim J.-M."/>
            <person name="Kodira C.D."/>
            <person name="Koehrsen M.J."/>
            <person name="Liu B."/>
            <person name="Miranda-Saavedra D."/>
            <person name="O'Leary S."/>
            <person name="Ortiz-Castellanos L."/>
            <person name="Poulter R."/>
            <person name="Rodriguez-Romero J."/>
            <person name="Ruiz-Herrera J."/>
            <person name="Shen Y.-Q."/>
            <person name="Zeng Q."/>
            <person name="Galagan J."/>
            <person name="Birren B.W."/>
            <person name="Cuomo C.A."/>
            <person name="Wickes B.L."/>
        </authorList>
    </citation>
    <scope>NUCLEOTIDE SEQUENCE [LARGE SCALE GENOMIC DNA]</scope>
    <source>
        <strain evidence="2">RA 99-880 / ATCC MYA-4621 / FGSC 9543 / NRRL 43880</strain>
    </source>
</reference>
<dbReference type="InParanoid" id="I1BYP9"/>
<name>I1BYP9_RHIO9</name>
<evidence type="ECO:0000313" key="2">
    <source>
        <dbReference type="Proteomes" id="UP000009138"/>
    </source>
</evidence>
<dbReference type="GeneID" id="93613005"/>
<dbReference type="Proteomes" id="UP000009138">
    <property type="component" value="Unassembled WGS sequence"/>
</dbReference>
<accession>I1BYP9</accession>
<dbReference type="RefSeq" id="XP_067516725.1">
    <property type="nucleotide sequence ID" value="XM_067660624.1"/>
</dbReference>
<sequence>MRICSELAFKQEVNWANDILLTGTLYPTLGDHVHNTGCILNSVTIPSSSFQYENDQTIYQTLLDRVPDQSDKKIEHCTRT</sequence>
<dbReference type="VEuPathDB" id="FungiDB:RO3G_06034"/>
<organism evidence="1 2">
    <name type="scientific">Rhizopus delemar (strain RA 99-880 / ATCC MYA-4621 / FGSC 9543 / NRRL 43880)</name>
    <name type="common">Mucormycosis agent</name>
    <name type="synonym">Rhizopus arrhizus var. delemar</name>
    <dbReference type="NCBI Taxonomy" id="246409"/>
    <lineage>
        <taxon>Eukaryota</taxon>
        <taxon>Fungi</taxon>
        <taxon>Fungi incertae sedis</taxon>
        <taxon>Mucoromycota</taxon>
        <taxon>Mucoromycotina</taxon>
        <taxon>Mucoromycetes</taxon>
        <taxon>Mucorales</taxon>
        <taxon>Mucorineae</taxon>
        <taxon>Rhizopodaceae</taxon>
        <taxon>Rhizopus</taxon>
    </lineage>
</organism>
<proteinExistence type="predicted"/>
<dbReference type="AlphaFoldDB" id="I1BYP9"/>
<gene>
    <name evidence="1" type="ORF">RO3G_06034</name>
</gene>
<evidence type="ECO:0000313" key="1">
    <source>
        <dbReference type="EMBL" id="EIE81329.1"/>
    </source>
</evidence>
<keyword evidence="2" id="KW-1185">Reference proteome</keyword>
<protein>
    <submittedName>
        <fullName evidence="1">Uncharacterized protein</fullName>
    </submittedName>
</protein>
<dbReference type="EMBL" id="CH476735">
    <property type="protein sequence ID" value="EIE81329.1"/>
    <property type="molecule type" value="Genomic_DNA"/>
</dbReference>